<feature type="compositionally biased region" description="Polar residues" evidence="3">
    <location>
        <begin position="53"/>
        <end position="95"/>
    </location>
</feature>
<protein>
    <recommendedName>
        <fullName evidence="4">NACHT domain-containing protein</fullName>
    </recommendedName>
</protein>
<evidence type="ECO:0000259" key="4">
    <source>
        <dbReference type="PROSITE" id="PS50837"/>
    </source>
</evidence>
<evidence type="ECO:0000256" key="1">
    <source>
        <dbReference type="ARBA" id="ARBA00022737"/>
    </source>
</evidence>
<dbReference type="InterPro" id="IPR027417">
    <property type="entry name" value="P-loop_NTPase"/>
</dbReference>
<dbReference type="Gene3D" id="3.40.50.300">
    <property type="entry name" value="P-loop containing nucleotide triphosphate hydrolases"/>
    <property type="match status" value="1"/>
</dbReference>
<comment type="caution">
    <text evidence="5">The sequence shown here is derived from an EMBL/GenBank/DDBJ whole genome shotgun (WGS) entry which is preliminary data.</text>
</comment>
<feature type="compositionally biased region" description="Basic and acidic residues" evidence="3">
    <location>
        <begin position="1"/>
        <end position="10"/>
    </location>
</feature>
<gene>
    <name evidence="5" type="ORF">D6C91_09301</name>
</gene>
<dbReference type="SUPFAM" id="SSF52540">
    <property type="entry name" value="P-loop containing nucleoside triphosphate hydrolases"/>
    <property type="match status" value="1"/>
</dbReference>
<dbReference type="PROSITE" id="PS50088">
    <property type="entry name" value="ANK_REPEAT"/>
    <property type="match status" value="2"/>
</dbReference>
<evidence type="ECO:0000313" key="5">
    <source>
        <dbReference type="EMBL" id="THZ11436.1"/>
    </source>
</evidence>
<dbReference type="InterPro" id="IPR056884">
    <property type="entry name" value="NPHP3-like_N"/>
</dbReference>
<dbReference type="PROSITE" id="PS50297">
    <property type="entry name" value="ANK_REP_REGION"/>
    <property type="match status" value="2"/>
</dbReference>
<feature type="repeat" description="ANK" evidence="2">
    <location>
        <begin position="930"/>
        <end position="958"/>
    </location>
</feature>
<feature type="domain" description="NACHT" evidence="4">
    <location>
        <begin position="369"/>
        <end position="496"/>
    </location>
</feature>
<dbReference type="PANTHER" id="PTHR10039:SF14">
    <property type="entry name" value="NACHT DOMAIN-CONTAINING PROTEIN"/>
    <property type="match status" value="1"/>
</dbReference>
<keyword evidence="2" id="KW-0040">ANK repeat</keyword>
<reference evidence="5 6" key="1">
    <citation type="submission" date="2018-10" db="EMBL/GenBank/DDBJ databases">
        <title>Fifty Aureobasidium pullulans genomes reveal a recombining polyextremotolerant generalist.</title>
        <authorList>
            <person name="Gostincar C."/>
            <person name="Turk M."/>
            <person name="Zajc J."/>
            <person name="Gunde-Cimerman N."/>
        </authorList>
    </citation>
    <scope>NUCLEOTIDE SEQUENCE [LARGE SCALE GENOMIC DNA]</scope>
    <source>
        <strain evidence="5 6">EXF-3863</strain>
    </source>
</reference>
<feature type="repeat" description="ANK" evidence="2">
    <location>
        <begin position="898"/>
        <end position="930"/>
    </location>
</feature>
<dbReference type="PROSITE" id="PS50837">
    <property type="entry name" value="NACHT"/>
    <property type="match status" value="1"/>
</dbReference>
<dbReference type="Pfam" id="PF12796">
    <property type="entry name" value="Ank_2"/>
    <property type="match status" value="1"/>
</dbReference>
<evidence type="ECO:0000256" key="3">
    <source>
        <dbReference type="SAM" id="MobiDB-lite"/>
    </source>
</evidence>
<dbReference type="PANTHER" id="PTHR10039">
    <property type="entry name" value="AMELOGENIN"/>
    <property type="match status" value="1"/>
</dbReference>
<evidence type="ECO:0000256" key="2">
    <source>
        <dbReference type="PROSITE-ProRule" id="PRU00023"/>
    </source>
</evidence>
<dbReference type="AlphaFoldDB" id="A0A4S9SL08"/>
<dbReference type="EMBL" id="QZBM01000741">
    <property type="protein sequence ID" value="THZ11436.1"/>
    <property type="molecule type" value="Genomic_DNA"/>
</dbReference>
<name>A0A4S9SL08_AURPU</name>
<dbReference type="SUPFAM" id="SSF48403">
    <property type="entry name" value="Ankyrin repeat"/>
    <property type="match status" value="1"/>
</dbReference>
<feature type="compositionally biased region" description="Low complexity" evidence="3">
    <location>
        <begin position="29"/>
        <end position="52"/>
    </location>
</feature>
<accession>A0A4S9SL08</accession>
<dbReference type="Proteomes" id="UP000308005">
    <property type="component" value="Unassembled WGS sequence"/>
</dbReference>
<dbReference type="InterPro" id="IPR007111">
    <property type="entry name" value="NACHT_NTPase"/>
</dbReference>
<dbReference type="Pfam" id="PF24883">
    <property type="entry name" value="NPHP3_N"/>
    <property type="match status" value="1"/>
</dbReference>
<dbReference type="InterPro" id="IPR002110">
    <property type="entry name" value="Ankyrin_rpt"/>
</dbReference>
<sequence length="1001" mass="111365">MSLKPSDARRRAGWKSSLPTWTRKQTFNSSSSSQQPSLGLISSNQSSNSRSGPPTSVAQTQVASPSTDYQHPQTSAQSTLSISSHSATNSQQAVRPATINSNIALRRAIETHALKLPESERAAFLGGSSINPTTLLDRVRDLDQQQKLKSRYRPYAESVGNFLHLLDRSIGGVAIAIQANPEVSSIAVGGAKLIIDLALQFVTYLDDLMEMLDKISDYLPLLDKYAEHSDRPIICEALSGVYLDMLDFYSAARKVYADRTGHLKRFVSPKLFFRAQWKPFKAQFGVIKANLSHHHCLLLQSGVAELLGGQQQTLTRQHEQDQEEFLTWLSKHNFRLKQNAAFEACYENTGRWLLQTNEFRIWVAAQESKMIWCHGKPGSGKSVLASQVIKYLEGFQSVQAGQTGMCFAYFSLGDASFRSAGSLILALAEQLCRKRSQLPEWLSKARKENRDPLALANLSNFIKLNSCYQQTYVVLDGLDECPERDRRTLLEFINSIRQATSVFKVFATSRKETDIADYFGCAEVIQLSTNSPGISTDIEYFIKQETLRLRQNPSGRKLTVRNDSVFDEIVSALTQKADGMFLWVVLQLDYLCSLKSDSAIRAALQEIPADLNKTYARILTDIAQKDAHQKRIAVTCFRWMLTAERTLDWSELEVALALTDPNNQNFKDAVTDLPPESYILSACGNLVHLAGRQPLWADDSVTFIHSSVFEFLSSNLGSLGIDSDPWPCLLDKHTLHLHNSLDCIKYIYLLIDSLGPETELQKQVAYKGFANYTVNYFDKHAVASLKTAGASPSLASALEDLLNQDQSFLTKLLTLRTLLSPSSAHGFRDSSCQYARPVTRDHIIWSTRLYLLYKDSMPILPPSDIISLIAANGSLEPLQLLLPFIEEGWLNITENHEFGCFPLYHACANGHDSVVEFLLRNGASTEAPDEPNTPLCAAVRNEHVSIVKKLLRAGAETNDLVLEDSTRVKNEAITKLLLSSGAVGRVLDAEVLHATAGASRE</sequence>
<organism evidence="5 6">
    <name type="scientific">Aureobasidium pullulans</name>
    <name type="common">Black yeast</name>
    <name type="synonym">Pullularia pullulans</name>
    <dbReference type="NCBI Taxonomy" id="5580"/>
    <lineage>
        <taxon>Eukaryota</taxon>
        <taxon>Fungi</taxon>
        <taxon>Dikarya</taxon>
        <taxon>Ascomycota</taxon>
        <taxon>Pezizomycotina</taxon>
        <taxon>Dothideomycetes</taxon>
        <taxon>Dothideomycetidae</taxon>
        <taxon>Dothideales</taxon>
        <taxon>Saccotheciaceae</taxon>
        <taxon>Aureobasidium</taxon>
    </lineage>
</organism>
<keyword evidence="1" id="KW-0677">Repeat</keyword>
<dbReference type="SMART" id="SM00248">
    <property type="entry name" value="ANK"/>
    <property type="match status" value="2"/>
</dbReference>
<evidence type="ECO:0000313" key="6">
    <source>
        <dbReference type="Proteomes" id="UP000308005"/>
    </source>
</evidence>
<feature type="compositionally biased region" description="Polar residues" evidence="3">
    <location>
        <begin position="17"/>
        <end position="28"/>
    </location>
</feature>
<proteinExistence type="predicted"/>
<feature type="region of interest" description="Disordered" evidence="3">
    <location>
        <begin position="1"/>
        <end position="95"/>
    </location>
</feature>
<dbReference type="InterPro" id="IPR036770">
    <property type="entry name" value="Ankyrin_rpt-contain_sf"/>
</dbReference>
<dbReference type="Gene3D" id="1.25.40.20">
    <property type="entry name" value="Ankyrin repeat-containing domain"/>
    <property type="match status" value="1"/>
</dbReference>